<keyword evidence="2" id="KW-1185">Reference proteome</keyword>
<protein>
    <submittedName>
        <fullName evidence="1">Uncharacterized protein</fullName>
    </submittedName>
</protein>
<evidence type="ECO:0000313" key="1">
    <source>
        <dbReference type="EMBL" id="BDZ52830.1"/>
    </source>
</evidence>
<dbReference type="RefSeq" id="WP_286347112.1">
    <property type="nucleotide sequence ID" value="NZ_AP027733.1"/>
</dbReference>
<gene>
    <name evidence="1" type="ORF">GCM10025867_50710</name>
</gene>
<name>A0ABN6YA84_9MICO</name>
<reference evidence="2" key="1">
    <citation type="journal article" date="2019" name="Int. J. Syst. Evol. Microbiol.">
        <title>The Global Catalogue of Microorganisms (GCM) 10K type strain sequencing project: providing services to taxonomists for standard genome sequencing and annotation.</title>
        <authorList>
            <consortium name="The Broad Institute Genomics Platform"/>
            <consortium name="The Broad Institute Genome Sequencing Center for Infectious Disease"/>
            <person name="Wu L."/>
            <person name="Ma J."/>
        </authorList>
    </citation>
    <scope>NUCLEOTIDE SEQUENCE [LARGE SCALE GENOMIC DNA]</scope>
    <source>
        <strain evidence="2">NBRC 108728</strain>
    </source>
</reference>
<dbReference type="EMBL" id="AP027733">
    <property type="protein sequence ID" value="BDZ52830.1"/>
    <property type="molecule type" value="Genomic_DNA"/>
</dbReference>
<proteinExistence type="predicted"/>
<evidence type="ECO:0000313" key="2">
    <source>
        <dbReference type="Proteomes" id="UP001321486"/>
    </source>
</evidence>
<organism evidence="1 2">
    <name type="scientific">Frondihabitans sucicola</name>
    <dbReference type="NCBI Taxonomy" id="1268041"/>
    <lineage>
        <taxon>Bacteria</taxon>
        <taxon>Bacillati</taxon>
        <taxon>Actinomycetota</taxon>
        <taxon>Actinomycetes</taxon>
        <taxon>Micrococcales</taxon>
        <taxon>Microbacteriaceae</taxon>
        <taxon>Frondihabitans</taxon>
    </lineage>
</organism>
<accession>A0ABN6YA84</accession>
<geneLocation type="plasmid" evidence="1 2">
    <name>pNBRC108728a</name>
</geneLocation>
<keyword evidence="1" id="KW-0614">Plasmid</keyword>
<sequence>MSRREAEPVAYDFEDAGHEFLIINVGAVDPSLQGQYRLVLIDTQEQVGEFAISLDIPADGHIVTEHAREYLRAERADIDVEHKVRVGNRLGLIISHVTKDDEFLVEFHDREVKRFPRHQIIPNAFTEPQPA</sequence>
<dbReference type="Proteomes" id="UP001321486">
    <property type="component" value="Plasmid pNBRC108728a"/>
</dbReference>